<evidence type="ECO:0000259" key="2">
    <source>
        <dbReference type="Pfam" id="PF02775"/>
    </source>
</evidence>
<dbReference type="SUPFAM" id="SSF52518">
    <property type="entry name" value="Thiamin diphosphate-binding fold (THDP-binding)"/>
    <property type="match status" value="1"/>
</dbReference>
<dbReference type="eggNOG" id="COG1013">
    <property type="taxonomic scope" value="Bacteria"/>
</dbReference>
<dbReference type="InterPro" id="IPR051457">
    <property type="entry name" value="2-oxoacid:Fd_oxidoreductase"/>
</dbReference>
<gene>
    <name evidence="3" type="ordered locus">Paes_0295</name>
</gene>
<name>B4S4A4_PROA2</name>
<dbReference type="GO" id="GO:0016625">
    <property type="term" value="F:oxidoreductase activity, acting on the aldehyde or oxo group of donors, iron-sulfur protein as acceptor"/>
    <property type="evidence" value="ECO:0007669"/>
    <property type="project" value="UniProtKB-ARBA"/>
</dbReference>
<keyword evidence="1" id="KW-0560">Oxidoreductase</keyword>
<dbReference type="InterPro" id="IPR011766">
    <property type="entry name" value="TPP_enzyme_TPP-bd"/>
</dbReference>
<sequence>MTDTLSKLTAKDFTSNQEPKWCPGCGDYSVLHQLKNAMADMGLKTEEVVVVSGIGCSSRLPYYVATYGVHGIHGRAMAMASGLKTARPELSVWVGTGDGDALSIGGNHYIHTVRRNLDLNVILFNNEIYGLTKGQYSPTSQLGLKTVTSPNGVVDHPINTVALTLGAGGTFVARVLDRDGKFMRDIFKRAAEHRGTSVVEIYQNCPIYNDGAFGVFTDKDRKDDTSLYLEQGKPLVFGADKNKGIKLDGFTPIIVDLNDASVSEDDLWIHDENDLLKANILARFFDDPDANEDCLPRPFGIFYVEKDRYAYEDALDEQIAQAQSGGEGTLEELLAGPSTWTIK</sequence>
<dbReference type="Proteomes" id="UP000002725">
    <property type="component" value="Chromosome"/>
</dbReference>
<dbReference type="InterPro" id="IPR029061">
    <property type="entry name" value="THDP-binding"/>
</dbReference>
<dbReference type="GO" id="GO:0045333">
    <property type="term" value="P:cellular respiration"/>
    <property type="evidence" value="ECO:0007669"/>
    <property type="project" value="UniProtKB-ARBA"/>
</dbReference>
<dbReference type="Gene3D" id="3.40.50.970">
    <property type="match status" value="1"/>
</dbReference>
<dbReference type="AlphaFoldDB" id="B4S4A4"/>
<dbReference type="GO" id="GO:0030976">
    <property type="term" value="F:thiamine pyrophosphate binding"/>
    <property type="evidence" value="ECO:0007669"/>
    <property type="project" value="InterPro"/>
</dbReference>
<feature type="domain" description="Thiamine pyrophosphate enzyme TPP-binding" evidence="2">
    <location>
        <begin position="54"/>
        <end position="201"/>
    </location>
</feature>
<keyword evidence="4" id="KW-1185">Reference proteome</keyword>
<dbReference type="PANTHER" id="PTHR48084">
    <property type="entry name" value="2-OXOGLUTARATE OXIDOREDUCTASE SUBUNIT KORB-RELATED"/>
    <property type="match status" value="1"/>
</dbReference>
<accession>B4S4A4</accession>
<dbReference type="GO" id="GO:0044281">
    <property type="term" value="P:small molecule metabolic process"/>
    <property type="evidence" value="ECO:0007669"/>
    <property type="project" value="UniProtKB-ARBA"/>
</dbReference>
<evidence type="ECO:0000313" key="3">
    <source>
        <dbReference type="EMBL" id="ACF45352.1"/>
    </source>
</evidence>
<protein>
    <submittedName>
        <fullName evidence="3">Thiamine pyrophosphate protein domain protein TPP-binding</fullName>
    </submittedName>
</protein>
<dbReference type="Pfam" id="PF02775">
    <property type="entry name" value="TPP_enzyme_C"/>
    <property type="match status" value="1"/>
</dbReference>
<dbReference type="PANTHER" id="PTHR48084:SF4">
    <property type="entry name" value="2-OXOGLUTARATE OXIDOREDUCTASE SUBUNIT KORB"/>
    <property type="match status" value="1"/>
</dbReference>
<organism evidence="3 4">
    <name type="scientific">Prosthecochloris aestuarii (strain DSM 271 / SK 413)</name>
    <dbReference type="NCBI Taxonomy" id="290512"/>
    <lineage>
        <taxon>Bacteria</taxon>
        <taxon>Pseudomonadati</taxon>
        <taxon>Chlorobiota</taxon>
        <taxon>Chlorobiia</taxon>
        <taxon>Chlorobiales</taxon>
        <taxon>Chlorobiaceae</taxon>
        <taxon>Prosthecochloris</taxon>
    </lineage>
</organism>
<dbReference type="EMBL" id="CP001108">
    <property type="protein sequence ID" value="ACF45352.1"/>
    <property type="molecule type" value="Genomic_DNA"/>
</dbReference>
<dbReference type="CDD" id="cd03375">
    <property type="entry name" value="TPP_OGFOR"/>
    <property type="match status" value="1"/>
</dbReference>
<dbReference type="RefSeq" id="WP_012504889.1">
    <property type="nucleotide sequence ID" value="NC_011059.1"/>
</dbReference>
<dbReference type="HOGENOM" id="CLU_048564_1_0_10"/>
<dbReference type="KEGG" id="paa:Paes_0295"/>
<evidence type="ECO:0000313" key="4">
    <source>
        <dbReference type="Proteomes" id="UP000002725"/>
    </source>
</evidence>
<reference evidence="3" key="1">
    <citation type="submission" date="2008-06" db="EMBL/GenBank/DDBJ databases">
        <title>Complete sequence of chromosome of Prosthecochloris aestuarii DSM 271.</title>
        <authorList>
            <consortium name="US DOE Joint Genome Institute"/>
            <person name="Lucas S."/>
            <person name="Copeland A."/>
            <person name="Lapidus A."/>
            <person name="Glavina del Rio T."/>
            <person name="Dalin E."/>
            <person name="Tice H."/>
            <person name="Bruce D."/>
            <person name="Goodwin L."/>
            <person name="Pitluck S."/>
            <person name="Schmutz J."/>
            <person name="Larimer F."/>
            <person name="Land M."/>
            <person name="Hauser L."/>
            <person name="Kyrpides N."/>
            <person name="Anderson I."/>
            <person name="Liu Z."/>
            <person name="Li T."/>
            <person name="Zhao F."/>
            <person name="Overmann J."/>
            <person name="Bryant D.A."/>
            <person name="Richardson P."/>
        </authorList>
    </citation>
    <scope>NUCLEOTIDE SEQUENCE [LARGE SCALE GENOMIC DNA]</scope>
    <source>
        <strain evidence="3">DSM 271</strain>
    </source>
</reference>
<proteinExistence type="predicted"/>
<dbReference type="STRING" id="290512.Paes_0295"/>
<evidence type="ECO:0000256" key="1">
    <source>
        <dbReference type="ARBA" id="ARBA00023002"/>
    </source>
</evidence>